<dbReference type="GeneID" id="98569612"/>
<dbReference type="Proteomes" id="UP000287239">
    <property type="component" value="Unassembled WGS sequence"/>
</dbReference>
<organism evidence="2 3">
    <name type="scientific">Vagococcus salmoninarum</name>
    <dbReference type="NCBI Taxonomy" id="2739"/>
    <lineage>
        <taxon>Bacteria</taxon>
        <taxon>Bacillati</taxon>
        <taxon>Bacillota</taxon>
        <taxon>Bacilli</taxon>
        <taxon>Lactobacillales</taxon>
        <taxon>Enterococcaceae</taxon>
        <taxon>Vagococcus</taxon>
    </lineage>
</organism>
<proteinExistence type="predicted"/>
<sequence>MRIETLVLLTLYALAGLSFLLVNVNLVNFFLHKAKSKSHPLKIKKLKRKQRVLKKRMLYLVILTSILIGGAFYLEEEYAKSFNADDADHLLESHLLIRETEILLELATESDDQSIYESIREVSARLASFNAVQAGSSLSIQRQIAFNRYYQRLHEFGINLSKKEPSQAGTQDLVQEFGADILVIKDQSKELFTLFKLSVTTVASESGPT</sequence>
<reference evidence="2 3" key="1">
    <citation type="submission" date="2017-05" db="EMBL/GenBank/DDBJ databases">
        <title>Vagococcus spp. assemblies.</title>
        <authorList>
            <person name="Gulvik C.A."/>
        </authorList>
    </citation>
    <scope>NUCLEOTIDE SEQUENCE [LARGE SCALE GENOMIC DNA]</scope>
    <source>
        <strain evidence="2 3">NCFB 2777</strain>
    </source>
</reference>
<feature type="transmembrane region" description="Helical" evidence="1">
    <location>
        <begin position="6"/>
        <end position="31"/>
    </location>
</feature>
<dbReference type="AlphaFoldDB" id="A0A429ZBK2"/>
<evidence type="ECO:0000313" key="3">
    <source>
        <dbReference type="Proteomes" id="UP000287239"/>
    </source>
</evidence>
<keyword evidence="1" id="KW-0472">Membrane</keyword>
<comment type="caution">
    <text evidence="2">The sequence shown here is derived from an EMBL/GenBank/DDBJ whole genome shotgun (WGS) entry which is preliminary data.</text>
</comment>
<keyword evidence="1" id="KW-1133">Transmembrane helix</keyword>
<gene>
    <name evidence="2" type="ORF">CBF35_14790</name>
</gene>
<protein>
    <submittedName>
        <fullName evidence="2">Uncharacterized protein</fullName>
    </submittedName>
</protein>
<feature type="transmembrane region" description="Helical" evidence="1">
    <location>
        <begin position="57"/>
        <end position="74"/>
    </location>
</feature>
<keyword evidence="1" id="KW-0812">Transmembrane</keyword>
<dbReference type="EMBL" id="NGJU01000034">
    <property type="protein sequence ID" value="RST91072.1"/>
    <property type="molecule type" value="Genomic_DNA"/>
</dbReference>
<keyword evidence="3" id="KW-1185">Reference proteome</keyword>
<evidence type="ECO:0000256" key="1">
    <source>
        <dbReference type="SAM" id="Phobius"/>
    </source>
</evidence>
<accession>A0A429ZBK2</accession>
<evidence type="ECO:0000313" key="2">
    <source>
        <dbReference type="EMBL" id="RST91072.1"/>
    </source>
</evidence>
<dbReference type="RefSeq" id="WP_126782504.1">
    <property type="nucleotide sequence ID" value="NZ_NGJU01000034.1"/>
</dbReference>
<name>A0A429ZBK2_9ENTE</name>